<dbReference type="Gene3D" id="3.30.700.10">
    <property type="entry name" value="Glycoprotein, Type 4 Pilin"/>
    <property type="match status" value="1"/>
</dbReference>
<evidence type="ECO:0000256" key="1">
    <source>
        <dbReference type="ARBA" id="ARBA00004377"/>
    </source>
</evidence>
<accession>A0A4R6PNK4</accession>
<keyword evidence="5" id="KW-0488">Methylation</keyword>
<protein>
    <recommendedName>
        <fullName evidence="3">Type II secretion system core protein G</fullName>
    </recommendedName>
</protein>
<dbReference type="EMBL" id="SNXI01000002">
    <property type="protein sequence ID" value="TDP40166.1"/>
    <property type="molecule type" value="Genomic_DNA"/>
</dbReference>
<dbReference type="Pfam" id="PF08334">
    <property type="entry name" value="T2SSG"/>
    <property type="match status" value="1"/>
</dbReference>
<feature type="transmembrane region" description="Helical" evidence="10">
    <location>
        <begin position="12"/>
        <end position="35"/>
    </location>
</feature>
<keyword evidence="4" id="KW-1003">Cell membrane</keyword>
<dbReference type="InterPro" id="IPR000983">
    <property type="entry name" value="Bac_GSPG_pilin"/>
</dbReference>
<dbReference type="Proteomes" id="UP000295531">
    <property type="component" value="Unassembled WGS sequence"/>
</dbReference>
<feature type="domain" description="Type II secretion system protein GspG C-terminal" evidence="11">
    <location>
        <begin position="33"/>
        <end position="135"/>
    </location>
</feature>
<dbReference type="NCBIfam" id="TIGR01710">
    <property type="entry name" value="typeII_sec_gspG"/>
    <property type="match status" value="1"/>
</dbReference>
<reference evidence="12 13" key="1">
    <citation type="submission" date="2019-03" db="EMBL/GenBank/DDBJ databases">
        <title>Freshwater and sediment microbial communities from various areas in North America, analyzing microbe dynamics in response to fracking.</title>
        <authorList>
            <person name="Lamendella R."/>
        </authorList>
    </citation>
    <scope>NUCLEOTIDE SEQUENCE [LARGE SCALE GENOMIC DNA]</scope>
    <source>
        <strain evidence="12 13">18_TX</strain>
    </source>
</reference>
<comment type="caution">
    <text evidence="12">The sequence shown here is derived from an EMBL/GenBank/DDBJ whole genome shotgun (WGS) entry which is preliminary data.</text>
</comment>
<dbReference type="InterPro" id="IPR010054">
    <property type="entry name" value="Type2_sec_GspG"/>
</dbReference>
<evidence type="ECO:0000256" key="10">
    <source>
        <dbReference type="SAM" id="Phobius"/>
    </source>
</evidence>
<dbReference type="NCBIfam" id="TIGR02532">
    <property type="entry name" value="IV_pilin_GFxxxE"/>
    <property type="match status" value="1"/>
</dbReference>
<evidence type="ECO:0000256" key="7">
    <source>
        <dbReference type="ARBA" id="ARBA00022692"/>
    </source>
</evidence>
<evidence type="ECO:0000313" key="12">
    <source>
        <dbReference type="EMBL" id="TDP40166.1"/>
    </source>
</evidence>
<proteinExistence type="inferred from homology"/>
<evidence type="ECO:0000256" key="6">
    <source>
        <dbReference type="ARBA" id="ARBA00022519"/>
    </source>
</evidence>
<evidence type="ECO:0000256" key="8">
    <source>
        <dbReference type="ARBA" id="ARBA00022989"/>
    </source>
</evidence>
<dbReference type="AlphaFoldDB" id="A0A4R6PNK4"/>
<evidence type="ECO:0000256" key="3">
    <source>
        <dbReference type="ARBA" id="ARBA00020042"/>
    </source>
</evidence>
<dbReference type="InterPro" id="IPR045584">
    <property type="entry name" value="Pilin-like"/>
</dbReference>
<comment type="similarity">
    <text evidence="2">Belongs to the GSP G family.</text>
</comment>
<dbReference type="PANTHER" id="PTHR30093:SF44">
    <property type="entry name" value="TYPE II SECRETION SYSTEM CORE PROTEIN G"/>
    <property type="match status" value="1"/>
</dbReference>
<dbReference type="Pfam" id="PF07963">
    <property type="entry name" value="N_methyl"/>
    <property type="match status" value="1"/>
</dbReference>
<dbReference type="GO" id="GO:0015627">
    <property type="term" value="C:type II protein secretion system complex"/>
    <property type="evidence" value="ECO:0007669"/>
    <property type="project" value="InterPro"/>
</dbReference>
<keyword evidence="7 10" id="KW-0812">Transmembrane</keyword>
<keyword evidence="9 10" id="KW-0472">Membrane</keyword>
<gene>
    <name evidence="12" type="ORF">DEU29_10266</name>
</gene>
<dbReference type="GO" id="GO:0015628">
    <property type="term" value="P:protein secretion by the type II secretion system"/>
    <property type="evidence" value="ECO:0007669"/>
    <property type="project" value="InterPro"/>
</dbReference>
<evidence type="ECO:0000313" key="13">
    <source>
        <dbReference type="Proteomes" id="UP000295531"/>
    </source>
</evidence>
<dbReference type="PANTHER" id="PTHR30093">
    <property type="entry name" value="GENERAL SECRETION PATHWAY PROTEIN G"/>
    <property type="match status" value="1"/>
</dbReference>
<keyword evidence="6" id="KW-0997">Cell inner membrane</keyword>
<keyword evidence="8 10" id="KW-1133">Transmembrane helix</keyword>
<evidence type="ECO:0000259" key="11">
    <source>
        <dbReference type="Pfam" id="PF08334"/>
    </source>
</evidence>
<name>A0A4R6PNK4_9GAMM</name>
<dbReference type="GO" id="GO:0005886">
    <property type="term" value="C:plasma membrane"/>
    <property type="evidence" value="ECO:0007669"/>
    <property type="project" value="UniProtKB-SubCell"/>
</dbReference>
<evidence type="ECO:0000256" key="2">
    <source>
        <dbReference type="ARBA" id="ARBA00009984"/>
    </source>
</evidence>
<dbReference type="SUPFAM" id="SSF54523">
    <property type="entry name" value="Pili subunits"/>
    <property type="match status" value="1"/>
</dbReference>
<evidence type="ECO:0000256" key="4">
    <source>
        <dbReference type="ARBA" id="ARBA00022475"/>
    </source>
</evidence>
<organism evidence="12 13">
    <name type="scientific">Idiomarina aquatica</name>
    <dbReference type="NCBI Taxonomy" id="1327752"/>
    <lineage>
        <taxon>Bacteria</taxon>
        <taxon>Pseudomonadati</taxon>
        <taxon>Pseudomonadota</taxon>
        <taxon>Gammaproteobacteria</taxon>
        <taxon>Alteromonadales</taxon>
        <taxon>Idiomarinaceae</taxon>
        <taxon>Idiomarina</taxon>
    </lineage>
</organism>
<comment type="subcellular location">
    <subcellularLocation>
        <location evidence="1">Cell inner membrane</location>
        <topology evidence="1">Single-pass membrane protein</topology>
    </subcellularLocation>
</comment>
<keyword evidence="13" id="KW-1185">Reference proteome</keyword>
<evidence type="ECO:0000256" key="9">
    <source>
        <dbReference type="ARBA" id="ARBA00023136"/>
    </source>
</evidence>
<dbReference type="PROSITE" id="PS00409">
    <property type="entry name" value="PROKAR_NTER_METHYL"/>
    <property type="match status" value="1"/>
</dbReference>
<dbReference type="InterPro" id="IPR012902">
    <property type="entry name" value="N_methyl_site"/>
</dbReference>
<dbReference type="InterPro" id="IPR013545">
    <property type="entry name" value="T2SS_protein-GspG_C"/>
</dbReference>
<evidence type="ECO:0000256" key="5">
    <source>
        <dbReference type="ARBA" id="ARBA00022481"/>
    </source>
</evidence>
<dbReference type="PRINTS" id="PR00813">
    <property type="entry name" value="BCTERIALGSPG"/>
</dbReference>
<sequence length="149" mass="16424">MMYKAKAQRGFSLVEVMVVIAIIGILATMILPNVLGSQEQANQQKVTADIVALENALAQYHLDNGMFPTTEQGLQALVNRPNSDPQPRNYRNGGYIKRLPQDPYGNDYLLLNPGEYDDVDIFSAGPDGQPGTDDDFGSWMIGAEQEAQY</sequence>